<evidence type="ECO:0000259" key="2">
    <source>
        <dbReference type="Pfam" id="PF01370"/>
    </source>
</evidence>
<dbReference type="EMBL" id="OX336137">
    <property type="protein sequence ID" value="CAI2717073.1"/>
    <property type="molecule type" value="Genomic_DNA"/>
</dbReference>
<dbReference type="EC" id="5.1.3.2" evidence="3"/>
<organism evidence="3 4">
    <name type="scientific">Nitrospina watsonii</name>
    <dbReference type="NCBI Taxonomy" id="1323948"/>
    <lineage>
        <taxon>Bacteria</taxon>
        <taxon>Pseudomonadati</taxon>
        <taxon>Nitrospinota/Tectimicrobiota group</taxon>
        <taxon>Nitrospinota</taxon>
        <taxon>Nitrospinia</taxon>
        <taxon>Nitrospinales</taxon>
        <taxon>Nitrospinaceae</taxon>
        <taxon>Nitrospina</taxon>
    </lineage>
</organism>
<evidence type="ECO:0000313" key="4">
    <source>
        <dbReference type="Proteomes" id="UP001157733"/>
    </source>
</evidence>
<reference evidence="3 4" key="1">
    <citation type="submission" date="2022-09" db="EMBL/GenBank/DDBJ databases">
        <authorList>
            <person name="Kop L."/>
        </authorList>
    </citation>
    <scope>NUCLEOTIDE SEQUENCE [LARGE SCALE GENOMIC DNA]</scope>
    <source>
        <strain evidence="3 4">347</strain>
    </source>
</reference>
<dbReference type="PANTHER" id="PTHR43000">
    <property type="entry name" value="DTDP-D-GLUCOSE 4,6-DEHYDRATASE-RELATED"/>
    <property type="match status" value="1"/>
</dbReference>
<name>A0ABM9HAB7_9BACT</name>
<dbReference type="Gene3D" id="3.40.50.720">
    <property type="entry name" value="NAD(P)-binding Rossmann-like Domain"/>
    <property type="match status" value="1"/>
</dbReference>
<dbReference type="SUPFAM" id="SSF51735">
    <property type="entry name" value="NAD(P)-binding Rossmann-fold domains"/>
    <property type="match status" value="1"/>
</dbReference>
<dbReference type="InterPro" id="IPR001509">
    <property type="entry name" value="Epimerase_deHydtase"/>
</dbReference>
<dbReference type="GO" id="GO:0003978">
    <property type="term" value="F:UDP-glucose 4-epimerase activity"/>
    <property type="evidence" value="ECO:0007669"/>
    <property type="project" value="UniProtKB-EC"/>
</dbReference>
<feature type="domain" description="NAD-dependent epimerase/dehydratase" evidence="2">
    <location>
        <begin position="4"/>
        <end position="226"/>
    </location>
</feature>
<sequence>MPTALITGLHGFTGRYLAAELEAAGYRVCGTVHDGAPAGPGEFLTDICDKGAVQKVISEVQPDVVAHLAAISFAAHQDAESIYRTNLVGTRHLLQALADCGKTPRAVLLASSANVYGNASDDPIDENAPPNPANDYAVSKLAMECMARLWMEKLPIVIVRPFNYTGRGQSRNFLLPKIVDHFRRGAKEIELGNLDVARDFSDVRTVAGAYRQLIERGPPGETFNICSGKAVTLENVLDLMAEIAEYPIQVKVNPAFVRENEVKRLRGSNAKLLKAIGELDAIPLEQTLRWMFEGDD</sequence>
<protein>
    <submittedName>
        <fullName evidence="3">UDP-glucose 4-epimerase</fullName>
        <ecNumber evidence="3">5.1.3.2</ecNumber>
    </submittedName>
</protein>
<dbReference type="Gene3D" id="3.90.25.10">
    <property type="entry name" value="UDP-galactose 4-epimerase, domain 1"/>
    <property type="match status" value="1"/>
</dbReference>
<keyword evidence="4" id="KW-1185">Reference proteome</keyword>
<evidence type="ECO:0000256" key="1">
    <source>
        <dbReference type="ARBA" id="ARBA00007637"/>
    </source>
</evidence>
<dbReference type="InterPro" id="IPR036291">
    <property type="entry name" value="NAD(P)-bd_dom_sf"/>
</dbReference>
<keyword evidence="3" id="KW-0413">Isomerase</keyword>
<gene>
    <name evidence="3" type="ORF">NSPWAT_0214</name>
</gene>
<accession>A0ABM9HAB7</accession>
<comment type="similarity">
    <text evidence="1">Belongs to the NAD(P)-dependent epimerase/dehydratase family.</text>
</comment>
<evidence type="ECO:0000313" key="3">
    <source>
        <dbReference type="EMBL" id="CAI2717073.1"/>
    </source>
</evidence>
<proteinExistence type="inferred from homology"/>
<dbReference type="RefSeq" id="WP_282010041.1">
    <property type="nucleotide sequence ID" value="NZ_OX336137.1"/>
</dbReference>
<dbReference type="Pfam" id="PF01370">
    <property type="entry name" value="Epimerase"/>
    <property type="match status" value="1"/>
</dbReference>
<dbReference type="Proteomes" id="UP001157733">
    <property type="component" value="Chromosome"/>
</dbReference>